<dbReference type="Pfam" id="PF12771">
    <property type="entry name" value="SusD-like_2"/>
    <property type="match status" value="1"/>
</dbReference>
<keyword evidence="1" id="KW-0449">Lipoprotein</keyword>
<dbReference type="EMBL" id="JAACJS010000012">
    <property type="protein sequence ID" value="NCI50442.1"/>
    <property type="molecule type" value="Genomic_DNA"/>
</dbReference>
<comment type="caution">
    <text evidence="1">The sequence shown here is derived from an EMBL/GenBank/DDBJ whole genome shotgun (WGS) entry which is preliminary data.</text>
</comment>
<name>A0ABW9ZXL5_9BACT</name>
<dbReference type="SUPFAM" id="SSF48452">
    <property type="entry name" value="TPR-like"/>
    <property type="match status" value="1"/>
</dbReference>
<keyword evidence="2" id="KW-1185">Reference proteome</keyword>
<evidence type="ECO:0000313" key="2">
    <source>
        <dbReference type="Proteomes" id="UP000753802"/>
    </source>
</evidence>
<dbReference type="PROSITE" id="PS51257">
    <property type="entry name" value="PROKAR_LIPOPROTEIN"/>
    <property type="match status" value="1"/>
</dbReference>
<gene>
    <name evidence="1" type="ORF">GWC95_10950</name>
</gene>
<dbReference type="RefSeq" id="WP_161818737.1">
    <property type="nucleotide sequence ID" value="NZ_JAACJS010000012.1"/>
</dbReference>
<dbReference type="Proteomes" id="UP000753802">
    <property type="component" value="Unassembled WGS sequence"/>
</dbReference>
<reference evidence="1 2" key="1">
    <citation type="submission" date="2020-01" db="EMBL/GenBank/DDBJ databases">
        <title>Genome analysis.</title>
        <authorList>
            <person name="Wu S."/>
            <person name="Wang G."/>
        </authorList>
    </citation>
    <scope>NUCLEOTIDE SEQUENCE [LARGE SCALE GENOMIC DNA]</scope>
    <source>
        <strain evidence="1 2">SYL130</strain>
    </source>
</reference>
<dbReference type="InterPro" id="IPR011990">
    <property type="entry name" value="TPR-like_helical_dom_sf"/>
</dbReference>
<accession>A0ABW9ZXL5</accession>
<protein>
    <submittedName>
        <fullName evidence="1">SusD/RagB family nutrient-binding outer membrane lipoprotein</fullName>
    </submittedName>
</protein>
<dbReference type="InterPro" id="IPR041662">
    <property type="entry name" value="SusD-like_2"/>
</dbReference>
<evidence type="ECO:0000313" key="1">
    <source>
        <dbReference type="EMBL" id="NCI50442.1"/>
    </source>
</evidence>
<organism evidence="1 2">
    <name type="scientific">Sediminibacterium roseum</name>
    <dbReference type="NCBI Taxonomy" id="1978412"/>
    <lineage>
        <taxon>Bacteria</taxon>
        <taxon>Pseudomonadati</taxon>
        <taxon>Bacteroidota</taxon>
        <taxon>Chitinophagia</taxon>
        <taxon>Chitinophagales</taxon>
        <taxon>Chitinophagaceae</taxon>
        <taxon>Sediminibacterium</taxon>
    </lineage>
</organism>
<sequence>MKFIKYLFISAIILSSASCKKWMDINTSPANPQEVNPEILLPPMQYQMANGTASDYGGYLFKYIQYCSNQNADAIWEKHGYEAATDFSGVMWRMTYVNLGPNLEEMIKKSVTQQKYIYAGIGMAMKAWSFQILTDYHGPIILDEAYDQTKLHFTYQEQDKVYEKVREWSYEALAFLNRTDGKDDPNMLKGVTGDQIYKGDVSKWKKFVYGLLAQQYSHLVNKADFKTKYADSVIKFTDLSFANESEDPMVFFNGTIAADANPMGVLNSGNILNYNATTARVTGRISTPILKALTGGLRGTALVDVTAASPTYDPRLTRMLTACPDGVFRGVIPTYGDPATTKRIPHILGSVSAPYPGKYIFADKALYPLMSYSQMQFIRAEALLIKGGREAEAYQAYINGIDGHMDFINRYGLNGGSSGMTITPAQIAAYKAGTEVAPNAASLTIADIMGQKFIAQWGWAGVEQWCDLRKYDYSAAIFKTYYQLTGSEIYSVNNGNYVHRVRPRYNSEYVWNKDELAKWGGLNNDYHTQKMWFSKP</sequence>
<dbReference type="Gene3D" id="1.25.40.390">
    <property type="match status" value="1"/>
</dbReference>
<proteinExistence type="predicted"/>